<feature type="region of interest" description="Disordered" evidence="1">
    <location>
        <begin position="560"/>
        <end position="581"/>
    </location>
</feature>
<dbReference type="InterPro" id="IPR018702">
    <property type="entry name" value="DUF2207"/>
</dbReference>
<feature type="domain" description="Predicted membrane protein YciQ-like C-terminal" evidence="4">
    <location>
        <begin position="285"/>
        <end position="512"/>
    </location>
</feature>
<accession>A0A8J7S6Z4</accession>
<name>A0A8J7S6Z4_9BACT</name>
<proteinExistence type="predicted"/>
<dbReference type="Pfam" id="PF20990">
    <property type="entry name" value="DUF2207_C"/>
    <property type="match status" value="1"/>
</dbReference>
<reference evidence="5" key="1">
    <citation type="submission" date="2021-02" db="EMBL/GenBank/DDBJ databases">
        <title>Natronogracilivirga saccharolytica gen. nov. sp. nov. a new anaerobic, haloalkiliphilic carbohydrate-fermenting bacterium from soda lake and proposing of Cyclonatronumiaceae fam. nov. in the phylum Balneolaeota.</title>
        <authorList>
            <person name="Zhilina T.N."/>
            <person name="Sorokin D.Y."/>
            <person name="Zavarzina D.G."/>
            <person name="Toshchakov S.V."/>
            <person name="Kublanov I.V."/>
        </authorList>
    </citation>
    <scope>NUCLEOTIDE SEQUENCE</scope>
    <source>
        <strain evidence="5">Z-1702</strain>
    </source>
</reference>
<evidence type="ECO:0000313" key="6">
    <source>
        <dbReference type="Proteomes" id="UP000673975"/>
    </source>
</evidence>
<feature type="domain" description="DUF2207" evidence="3">
    <location>
        <begin position="27"/>
        <end position="208"/>
    </location>
</feature>
<keyword evidence="2" id="KW-1133">Transmembrane helix</keyword>
<sequence length="581" mass="66215">MTRQFYFIVIIGLFLAADAGHAREYHIPDISLQAEIKSDATIRYTEERHYVFDGTYNYAYYTLPLRGFDEISNIRVRQDGRALTNTDTEEPGTFKVEKDSDELRITWYIETEGNTEHTYTIQYDLKDALVLGPDHTEWFWFFLSEELERTPDTFRARISLPESIDEDEWHVWLRESPDHVEKSTDNNLLFLEGEGFRSGDIIRARILFPTRVLPDADITDRRFGLDRVMQEEDDWLEAREREERNHMLALGLIFVLAPGSIIIFIWFYRRFGRRNKPDITTGKLRYSPPSEDPPALVRMLMLGPLNADPDKLALGITLFDLARRGYFRIVEKKGKKKFLGSETPEYHLEKTGKKPADDLRDWESNLLEKVNGRIDDGITRMNDILEWSDRKSRKWWRQWKKLFKNEIRERSWFDREAARALNWHLLAQLPLLFGMVVVTLLSPGVGVIGIILVVLIMLLSLTLPKRTKIGANLHAEWTAYRKALKKGPNRSFDQQDMGRHFVYAIALGLTKKQLEKRLTSVTEDSPLFIWIVPVSTSGSPAETASGLSTLASSGTSSFSGVSGVGGASAGSAGGGSGGGAG</sequence>
<keyword evidence="2" id="KW-0472">Membrane</keyword>
<feature type="transmembrane region" description="Helical" evidence="2">
    <location>
        <begin position="444"/>
        <end position="463"/>
    </location>
</feature>
<evidence type="ECO:0000259" key="3">
    <source>
        <dbReference type="Pfam" id="PF09972"/>
    </source>
</evidence>
<evidence type="ECO:0000313" key="5">
    <source>
        <dbReference type="EMBL" id="MBP3191291.1"/>
    </source>
</evidence>
<dbReference type="InterPro" id="IPR048389">
    <property type="entry name" value="YciQ-like_C"/>
</dbReference>
<feature type="compositionally biased region" description="Gly residues" evidence="1">
    <location>
        <begin position="562"/>
        <end position="581"/>
    </location>
</feature>
<gene>
    <name evidence="5" type="ORF">NATSA_01305</name>
</gene>
<dbReference type="Proteomes" id="UP000673975">
    <property type="component" value="Unassembled WGS sequence"/>
</dbReference>
<keyword evidence="2" id="KW-0812">Transmembrane</keyword>
<organism evidence="5 6">
    <name type="scientific">Natronogracilivirga saccharolytica</name>
    <dbReference type="NCBI Taxonomy" id="2812953"/>
    <lineage>
        <taxon>Bacteria</taxon>
        <taxon>Pseudomonadati</taxon>
        <taxon>Balneolota</taxon>
        <taxon>Balneolia</taxon>
        <taxon>Balneolales</taxon>
        <taxon>Cyclonatronaceae</taxon>
        <taxon>Natronogracilivirga</taxon>
    </lineage>
</organism>
<evidence type="ECO:0000259" key="4">
    <source>
        <dbReference type="Pfam" id="PF20990"/>
    </source>
</evidence>
<evidence type="ECO:0000256" key="1">
    <source>
        <dbReference type="SAM" id="MobiDB-lite"/>
    </source>
</evidence>
<feature type="transmembrane region" description="Helical" evidence="2">
    <location>
        <begin position="420"/>
        <end position="438"/>
    </location>
</feature>
<comment type="caution">
    <text evidence="5">The sequence shown here is derived from an EMBL/GenBank/DDBJ whole genome shotgun (WGS) entry which is preliminary data.</text>
</comment>
<keyword evidence="6" id="KW-1185">Reference proteome</keyword>
<dbReference type="EMBL" id="JAFIDN010000001">
    <property type="protein sequence ID" value="MBP3191291.1"/>
    <property type="molecule type" value="Genomic_DNA"/>
</dbReference>
<evidence type="ECO:0000256" key="2">
    <source>
        <dbReference type="SAM" id="Phobius"/>
    </source>
</evidence>
<protein>
    <submittedName>
        <fullName evidence="5">DUF2207 domain-containing protein</fullName>
    </submittedName>
</protein>
<dbReference type="AlphaFoldDB" id="A0A8J7S6Z4"/>
<dbReference type="RefSeq" id="WP_210509643.1">
    <property type="nucleotide sequence ID" value="NZ_JAFIDN010000001.1"/>
</dbReference>
<dbReference type="Pfam" id="PF09972">
    <property type="entry name" value="DUF2207"/>
    <property type="match status" value="1"/>
</dbReference>
<feature type="transmembrane region" description="Helical" evidence="2">
    <location>
        <begin position="247"/>
        <end position="268"/>
    </location>
</feature>